<reference evidence="2 3" key="1">
    <citation type="journal article" date="2021" name="Elife">
        <title>Chloroplast acquisition without the gene transfer in kleptoplastic sea slugs, Plakobranchus ocellatus.</title>
        <authorList>
            <person name="Maeda T."/>
            <person name="Takahashi S."/>
            <person name="Yoshida T."/>
            <person name="Shimamura S."/>
            <person name="Takaki Y."/>
            <person name="Nagai Y."/>
            <person name="Toyoda A."/>
            <person name="Suzuki Y."/>
            <person name="Arimoto A."/>
            <person name="Ishii H."/>
            <person name="Satoh N."/>
            <person name="Nishiyama T."/>
            <person name="Hasebe M."/>
            <person name="Maruyama T."/>
            <person name="Minagawa J."/>
            <person name="Obokata J."/>
            <person name="Shigenobu S."/>
        </authorList>
    </citation>
    <scope>NUCLEOTIDE SEQUENCE [LARGE SCALE GENOMIC DNA]</scope>
</reference>
<feature type="region of interest" description="Disordered" evidence="1">
    <location>
        <begin position="72"/>
        <end position="91"/>
    </location>
</feature>
<dbReference type="Proteomes" id="UP000762676">
    <property type="component" value="Unassembled WGS sequence"/>
</dbReference>
<gene>
    <name evidence="2" type="ORF">ElyMa_001553100</name>
</gene>
<dbReference type="AlphaFoldDB" id="A0AAV4JDM7"/>
<name>A0AAV4JDM7_9GAST</name>
<accession>A0AAV4JDM7</accession>
<keyword evidence="3" id="KW-1185">Reference proteome</keyword>
<dbReference type="EMBL" id="BMAT01003090">
    <property type="protein sequence ID" value="GFS19793.1"/>
    <property type="molecule type" value="Genomic_DNA"/>
</dbReference>
<sequence length="91" mass="9909">MVKAGQSARTVKTVDSEALAELRGIPLEFSPPTITTAAAATKQGLCTYHPHHDPPRHRPVRYDAAATARERCMHPTTHLGTPPVKSTDRQT</sequence>
<evidence type="ECO:0000313" key="3">
    <source>
        <dbReference type="Proteomes" id="UP000762676"/>
    </source>
</evidence>
<comment type="caution">
    <text evidence="2">The sequence shown here is derived from an EMBL/GenBank/DDBJ whole genome shotgun (WGS) entry which is preliminary data.</text>
</comment>
<protein>
    <submittedName>
        <fullName evidence="2">Uncharacterized protein</fullName>
    </submittedName>
</protein>
<evidence type="ECO:0000313" key="2">
    <source>
        <dbReference type="EMBL" id="GFS19793.1"/>
    </source>
</evidence>
<proteinExistence type="predicted"/>
<evidence type="ECO:0000256" key="1">
    <source>
        <dbReference type="SAM" id="MobiDB-lite"/>
    </source>
</evidence>
<organism evidence="2 3">
    <name type="scientific">Elysia marginata</name>
    <dbReference type="NCBI Taxonomy" id="1093978"/>
    <lineage>
        <taxon>Eukaryota</taxon>
        <taxon>Metazoa</taxon>
        <taxon>Spiralia</taxon>
        <taxon>Lophotrochozoa</taxon>
        <taxon>Mollusca</taxon>
        <taxon>Gastropoda</taxon>
        <taxon>Heterobranchia</taxon>
        <taxon>Euthyneura</taxon>
        <taxon>Panpulmonata</taxon>
        <taxon>Sacoglossa</taxon>
        <taxon>Placobranchoidea</taxon>
        <taxon>Plakobranchidae</taxon>
        <taxon>Elysia</taxon>
    </lineage>
</organism>